<dbReference type="InterPro" id="IPR044925">
    <property type="entry name" value="His-Me_finger_sf"/>
</dbReference>
<comment type="caution">
    <text evidence="11">The sequence shown here is derived from an EMBL/GenBank/DDBJ whole genome shotgun (WGS) entry which is preliminary data.</text>
</comment>
<name>A0A9W9WCT3_9EURO</name>
<keyword evidence="4" id="KW-0540">Nuclease</keyword>
<dbReference type="InterPro" id="IPR036397">
    <property type="entry name" value="RNaseH_sf"/>
</dbReference>
<dbReference type="OrthoDB" id="5151590at2759"/>
<dbReference type="Gene3D" id="1.10.10.10">
    <property type="entry name" value="Winged helix-like DNA-binding domain superfamily/Winged helix DNA-binding domain"/>
    <property type="match status" value="1"/>
</dbReference>
<keyword evidence="8" id="KW-0078">Bacteriocin</keyword>
<keyword evidence="6" id="KW-0378">Hydrolase</keyword>
<evidence type="ECO:0008006" key="13">
    <source>
        <dbReference type="Google" id="ProtNLM"/>
    </source>
</evidence>
<dbReference type="GO" id="GO:0006313">
    <property type="term" value="P:DNA transposition"/>
    <property type="evidence" value="ECO:0007669"/>
    <property type="project" value="InterPro"/>
</dbReference>
<evidence type="ECO:0000256" key="4">
    <source>
        <dbReference type="ARBA" id="ARBA00022722"/>
    </source>
</evidence>
<dbReference type="Pfam" id="PF21431">
    <property type="entry name" value="Col-Pyo_DNase"/>
    <property type="match status" value="1"/>
</dbReference>
<dbReference type="GeneID" id="81363723"/>
<dbReference type="InterPro" id="IPR036388">
    <property type="entry name" value="WH-like_DNA-bd_sf"/>
</dbReference>
<dbReference type="InterPro" id="IPR009057">
    <property type="entry name" value="Homeodomain-like_sf"/>
</dbReference>
<dbReference type="EMBL" id="JAPZBU010000001">
    <property type="protein sequence ID" value="KAJ5414998.1"/>
    <property type="molecule type" value="Genomic_DNA"/>
</dbReference>
<feature type="domain" description="Pre-toxin TG" evidence="10">
    <location>
        <begin position="166"/>
        <end position="222"/>
    </location>
</feature>
<dbReference type="GO" id="GO:0016787">
    <property type="term" value="F:hydrolase activity"/>
    <property type="evidence" value="ECO:0007669"/>
    <property type="project" value="UniProtKB-KW"/>
</dbReference>
<evidence type="ECO:0000256" key="5">
    <source>
        <dbReference type="ARBA" id="ARBA00022759"/>
    </source>
</evidence>
<keyword evidence="7" id="KW-0044">Antibiotic</keyword>
<comment type="subcellular location">
    <subcellularLocation>
        <location evidence="1">Secreted</location>
    </subcellularLocation>
</comment>
<dbReference type="Gene3D" id="3.90.540.10">
    <property type="entry name" value="Colicin/pyocin, DNase domain"/>
    <property type="match status" value="1"/>
</dbReference>
<gene>
    <name evidence="11" type="ORF">N7509_000096</name>
</gene>
<dbReference type="InterPro" id="IPR003615">
    <property type="entry name" value="HNH_nuc"/>
</dbReference>
<keyword evidence="12" id="KW-1185">Reference proteome</keyword>
<dbReference type="CDD" id="cd00085">
    <property type="entry name" value="HNHc"/>
    <property type="match status" value="1"/>
</dbReference>
<evidence type="ECO:0000256" key="6">
    <source>
        <dbReference type="ARBA" id="ARBA00022801"/>
    </source>
</evidence>
<keyword evidence="5" id="KW-0255">Endonuclease</keyword>
<keyword evidence="2" id="KW-0964">Secreted</keyword>
<protein>
    <recommendedName>
        <fullName evidence="13">Transposase Tc1-like domain-containing protein</fullName>
    </recommendedName>
</protein>
<organism evidence="11 12">
    <name type="scientific">Penicillium cosmopolitanum</name>
    <dbReference type="NCBI Taxonomy" id="1131564"/>
    <lineage>
        <taxon>Eukaryota</taxon>
        <taxon>Fungi</taxon>
        <taxon>Dikarya</taxon>
        <taxon>Ascomycota</taxon>
        <taxon>Pezizomycotina</taxon>
        <taxon>Eurotiomycetes</taxon>
        <taxon>Eurotiomycetidae</taxon>
        <taxon>Eurotiales</taxon>
        <taxon>Aspergillaceae</taxon>
        <taxon>Penicillium</taxon>
    </lineage>
</organism>
<evidence type="ECO:0000259" key="9">
    <source>
        <dbReference type="Pfam" id="PF01498"/>
    </source>
</evidence>
<dbReference type="GO" id="GO:0015074">
    <property type="term" value="P:DNA integration"/>
    <property type="evidence" value="ECO:0007669"/>
    <property type="project" value="InterPro"/>
</dbReference>
<dbReference type="RefSeq" id="XP_056494844.1">
    <property type="nucleotide sequence ID" value="XM_056624743.1"/>
</dbReference>
<dbReference type="InterPro" id="IPR027797">
    <property type="entry name" value="PT-TG_dom"/>
</dbReference>
<sequence>MRRFGTEISGNRRSGGELSPEARAAIIYAHECGVSPTKMAAEFNVARSTIYSTIKRFREHQTLKSLPRSGAPKVYSELSARIPSYPSRSTIKRFLRSKFLQRYRARRCIPISRENARKRVRFCRNWRAERYNSQLQSFIFSDECSVQRIPNLNGQYVTRLRGEAYIALDLTPGLGLAKDIVALLTRVNPVTNESVGNVEMGLIVAGIIVPDVLKGLAKITVKNVGYAFRAMAAAAEHGGSGASHATKLLEPLRLASQFVKSFLEGAIESQKVSSELLLQLGKGADYTGNIVEMSAAELRKAPGRATITKPLFDSEMLVYGSHKNAGLVPRDIGERLVALDFQSFDEFRGVFWKTVSESKYAMDLVELGPDALSRMSAGLSPFAHESQQLGKRLVYELHHITPINKGGNVYDISNIAIMTPRFHKEVLIRAYHFGGPGKM</sequence>
<dbReference type="GO" id="GO:0031640">
    <property type="term" value="P:killing of cells of another organism"/>
    <property type="evidence" value="ECO:0007669"/>
    <property type="project" value="UniProtKB-KW"/>
</dbReference>
<dbReference type="Pfam" id="PF13384">
    <property type="entry name" value="HTH_23"/>
    <property type="match status" value="1"/>
</dbReference>
<evidence type="ECO:0000256" key="3">
    <source>
        <dbReference type="ARBA" id="ARBA00022529"/>
    </source>
</evidence>
<evidence type="ECO:0000256" key="1">
    <source>
        <dbReference type="ARBA" id="ARBA00004613"/>
    </source>
</evidence>
<dbReference type="GO" id="GO:0004519">
    <property type="term" value="F:endonuclease activity"/>
    <property type="evidence" value="ECO:0007669"/>
    <property type="project" value="UniProtKB-KW"/>
</dbReference>
<evidence type="ECO:0000313" key="11">
    <source>
        <dbReference type="EMBL" id="KAJ5414998.1"/>
    </source>
</evidence>
<accession>A0A9W9WCT3</accession>
<dbReference type="Proteomes" id="UP001147747">
    <property type="component" value="Unassembled WGS sequence"/>
</dbReference>
<keyword evidence="3" id="KW-0929">Antimicrobial</keyword>
<dbReference type="Pfam" id="PF01498">
    <property type="entry name" value="HTH_Tnp_Tc3_2"/>
    <property type="match status" value="1"/>
</dbReference>
<dbReference type="InterPro" id="IPR037146">
    <property type="entry name" value="Colicin/pyocin_DNase_dom_sf"/>
</dbReference>
<evidence type="ECO:0000256" key="8">
    <source>
        <dbReference type="ARBA" id="ARBA00023048"/>
    </source>
</evidence>
<dbReference type="GO" id="GO:0005576">
    <property type="term" value="C:extracellular region"/>
    <property type="evidence" value="ECO:0007669"/>
    <property type="project" value="UniProtKB-SubCell"/>
</dbReference>
<evidence type="ECO:0000256" key="7">
    <source>
        <dbReference type="ARBA" id="ARBA00023022"/>
    </source>
</evidence>
<feature type="domain" description="Transposase Tc1-like" evidence="9">
    <location>
        <begin position="65"/>
        <end position="127"/>
    </location>
</feature>
<reference evidence="11" key="1">
    <citation type="submission" date="2022-12" db="EMBL/GenBank/DDBJ databases">
        <authorList>
            <person name="Petersen C."/>
        </authorList>
    </citation>
    <scope>NUCLEOTIDE SEQUENCE</scope>
    <source>
        <strain evidence="11">IBT 29677</strain>
    </source>
</reference>
<evidence type="ECO:0000313" key="12">
    <source>
        <dbReference type="Proteomes" id="UP001147747"/>
    </source>
</evidence>
<dbReference type="Pfam" id="PF14449">
    <property type="entry name" value="PT-TG"/>
    <property type="match status" value="1"/>
</dbReference>
<reference evidence="11" key="2">
    <citation type="journal article" date="2023" name="IMA Fungus">
        <title>Comparative genomic study of the Penicillium genus elucidates a diverse pangenome and 15 lateral gene transfer events.</title>
        <authorList>
            <person name="Petersen C."/>
            <person name="Sorensen T."/>
            <person name="Nielsen M.R."/>
            <person name="Sondergaard T.E."/>
            <person name="Sorensen J.L."/>
            <person name="Fitzpatrick D.A."/>
            <person name="Frisvad J.C."/>
            <person name="Nielsen K.L."/>
        </authorList>
    </citation>
    <scope>NUCLEOTIDE SEQUENCE</scope>
    <source>
        <strain evidence="11">IBT 29677</strain>
    </source>
</reference>
<evidence type="ECO:0000256" key="2">
    <source>
        <dbReference type="ARBA" id="ARBA00022525"/>
    </source>
</evidence>
<evidence type="ECO:0000259" key="10">
    <source>
        <dbReference type="Pfam" id="PF14449"/>
    </source>
</evidence>
<dbReference type="Gene3D" id="3.30.420.10">
    <property type="entry name" value="Ribonuclease H-like superfamily/Ribonuclease H"/>
    <property type="match status" value="1"/>
</dbReference>
<dbReference type="SUPFAM" id="SSF46689">
    <property type="entry name" value="Homeodomain-like"/>
    <property type="match status" value="1"/>
</dbReference>
<proteinExistence type="predicted"/>
<dbReference type="AlphaFoldDB" id="A0A9W9WCT3"/>
<dbReference type="SUPFAM" id="SSF54060">
    <property type="entry name" value="His-Me finger endonucleases"/>
    <property type="match status" value="1"/>
</dbReference>
<dbReference type="GO" id="GO:0003677">
    <property type="term" value="F:DNA binding"/>
    <property type="evidence" value="ECO:0007669"/>
    <property type="project" value="InterPro"/>
</dbReference>
<dbReference type="GO" id="GO:0042742">
    <property type="term" value="P:defense response to bacterium"/>
    <property type="evidence" value="ECO:0007669"/>
    <property type="project" value="UniProtKB-KW"/>
</dbReference>
<dbReference type="InterPro" id="IPR002492">
    <property type="entry name" value="Transposase_Tc1-like"/>
</dbReference>